<sequence length="133" mass="15524">MYEKLYFIYNPLTGCKDWVSEREFNVGSLKLKSIFGVLYFSDLKIMLHFNAPFKTAIVKEYRLANEQSIALHHVCRLISQTELMEFLNLEAKNKAQNDNNDVPYPSSVELRDGYFIWNEHSGCYEQEAVLTTV</sequence>
<dbReference type="AlphaFoldDB" id="A0A942T6R3"/>
<evidence type="ECO:0000313" key="1">
    <source>
        <dbReference type="EMBL" id="MBS4186086.1"/>
    </source>
</evidence>
<organism evidence="1">
    <name type="scientific">Neobacillus citreus</name>
    <dbReference type="NCBI Taxonomy" id="2833578"/>
    <lineage>
        <taxon>Bacteria</taxon>
        <taxon>Bacillati</taxon>
        <taxon>Bacillota</taxon>
        <taxon>Bacilli</taxon>
        <taxon>Bacillales</taxon>
        <taxon>Bacillaceae</taxon>
        <taxon>Neobacillus</taxon>
    </lineage>
</organism>
<dbReference type="EMBL" id="JAGYPE010000006">
    <property type="protein sequence ID" value="MBS4186086.1"/>
    <property type="molecule type" value="Genomic_DNA"/>
</dbReference>
<gene>
    <name evidence="2" type="ORF">KHB02_002815</name>
    <name evidence="1" type="ORF">KHB02_32345</name>
</gene>
<reference evidence="1" key="1">
    <citation type="submission" date="2021-05" db="EMBL/GenBank/DDBJ databases">
        <title>Novel Bacillus species.</title>
        <authorList>
            <person name="Liu G."/>
        </authorList>
    </citation>
    <scope>NUCLEOTIDE SEQUENCE</scope>
    <source>
        <strain evidence="1 3">FJAT-50051</strain>
    </source>
</reference>
<accession>A0A942T6R3</accession>
<comment type="caution">
    <text evidence="1">The sequence shown here is derived from an EMBL/GenBank/DDBJ whole genome shotgun (WGS) entry which is preliminary data.</text>
</comment>
<dbReference type="RefSeq" id="WP_213145882.1">
    <property type="nucleotide sequence ID" value="NZ_JAGYPE020000003.1"/>
</dbReference>
<evidence type="ECO:0000313" key="3">
    <source>
        <dbReference type="Proteomes" id="UP000677265"/>
    </source>
</evidence>
<evidence type="ECO:0000313" key="2">
    <source>
        <dbReference type="EMBL" id="MCH6264460.1"/>
    </source>
</evidence>
<dbReference type="EMBL" id="JAGYPE020000003">
    <property type="protein sequence ID" value="MCH6264460.1"/>
    <property type="molecule type" value="Genomic_DNA"/>
</dbReference>
<proteinExistence type="predicted"/>
<name>A0A942T6R3_9BACI</name>
<protein>
    <submittedName>
        <fullName evidence="1">Uncharacterized protein</fullName>
    </submittedName>
</protein>
<dbReference type="Proteomes" id="UP000677265">
    <property type="component" value="Unassembled WGS sequence"/>
</dbReference>
<keyword evidence="3" id="KW-1185">Reference proteome</keyword>